<evidence type="ECO:0000313" key="1">
    <source>
        <dbReference type="EMBL" id="SDZ85845.1"/>
    </source>
</evidence>
<dbReference type="Proteomes" id="UP000198951">
    <property type="component" value="Unassembled WGS sequence"/>
</dbReference>
<accession>A0A1H3WFH4</accession>
<name>A0A1H3WFH4_9FLAO</name>
<gene>
    <name evidence="1" type="ORF">SAMN05443667_10147</name>
</gene>
<keyword evidence="2" id="KW-1185">Reference proteome</keyword>
<dbReference type="STRING" id="150146.SAMN05443667_10147"/>
<sequence>MRSFFYARKSFYNNPYFLIAFLRTKTIKDKNTIATMTKK</sequence>
<organism evidence="1 2">
    <name type="scientific">Flavobacterium gillisiae</name>
    <dbReference type="NCBI Taxonomy" id="150146"/>
    <lineage>
        <taxon>Bacteria</taxon>
        <taxon>Pseudomonadati</taxon>
        <taxon>Bacteroidota</taxon>
        <taxon>Flavobacteriia</taxon>
        <taxon>Flavobacteriales</taxon>
        <taxon>Flavobacteriaceae</taxon>
        <taxon>Flavobacterium</taxon>
    </lineage>
</organism>
<proteinExistence type="predicted"/>
<protein>
    <submittedName>
        <fullName evidence="1">Uncharacterized protein</fullName>
    </submittedName>
</protein>
<evidence type="ECO:0000313" key="2">
    <source>
        <dbReference type="Proteomes" id="UP000198951"/>
    </source>
</evidence>
<dbReference type="EMBL" id="FNRD01000001">
    <property type="protein sequence ID" value="SDZ85845.1"/>
    <property type="molecule type" value="Genomic_DNA"/>
</dbReference>
<dbReference type="AlphaFoldDB" id="A0A1H3WFH4"/>
<reference evidence="2" key="1">
    <citation type="submission" date="2016-10" db="EMBL/GenBank/DDBJ databases">
        <authorList>
            <person name="Varghese N."/>
            <person name="Submissions S."/>
        </authorList>
    </citation>
    <scope>NUCLEOTIDE SEQUENCE [LARGE SCALE GENOMIC DNA]</scope>
    <source>
        <strain evidence="2">DSM 22376</strain>
    </source>
</reference>